<dbReference type="EMBL" id="MFGB01000013">
    <property type="protein sequence ID" value="OGF26866.1"/>
    <property type="molecule type" value="Genomic_DNA"/>
</dbReference>
<dbReference type="Proteomes" id="UP000178367">
    <property type="component" value="Unassembled WGS sequence"/>
</dbReference>
<sequence>MQKFRARKSKDLHWTLGYWEHEELYEVYYPDRSENFKNLPAFMRFDINEDGLRQLKSEGKKIQKSRIIWLVLESGRIKKEISSDNLFRVIELEGKKLLDSLLSIIYLHKHYHSASFTRVNAPSKTEKNMVVFETEDPELIKKIFENNFKIQKAKTVWEDA</sequence>
<comment type="caution">
    <text evidence="1">The sequence shown here is derived from an EMBL/GenBank/DDBJ whole genome shotgun (WGS) entry which is preliminary data.</text>
</comment>
<evidence type="ECO:0000313" key="1">
    <source>
        <dbReference type="EMBL" id="OGF26866.1"/>
    </source>
</evidence>
<dbReference type="AlphaFoldDB" id="A0A1F5SK03"/>
<gene>
    <name evidence="1" type="ORF">A2227_06295</name>
</gene>
<organism evidence="1 2">
    <name type="scientific">Candidatus Falkowbacteria bacterium RIFOXYA2_FULL_47_19</name>
    <dbReference type="NCBI Taxonomy" id="1797994"/>
    <lineage>
        <taxon>Bacteria</taxon>
        <taxon>Candidatus Falkowiibacteriota</taxon>
    </lineage>
</organism>
<proteinExistence type="predicted"/>
<evidence type="ECO:0000313" key="2">
    <source>
        <dbReference type="Proteomes" id="UP000178367"/>
    </source>
</evidence>
<name>A0A1F5SK03_9BACT</name>
<reference evidence="1 2" key="1">
    <citation type="journal article" date="2016" name="Nat. Commun.">
        <title>Thousands of microbial genomes shed light on interconnected biogeochemical processes in an aquifer system.</title>
        <authorList>
            <person name="Anantharaman K."/>
            <person name="Brown C.T."/>
            <person name="Hug L.A."/>
            <person name="Sharon I."/>
            <person name="Castelle C.J."/>
            <person name="Probst A.J."/>
            <person name="Thomas B.C."/>
            <person name="Singh A."/>
            <person name="Wilkins M.J."/>
            <person name="Karaoz U."/>
            <person name="Brodie E.L."/>
            <person name="Williams K.H."/>
            <person name="Hubbard S.S."/>
            <person name="Banfield J.F."/>
        </authorList>
    </citation>
    <scope>NUCLEOTIDE SEQUENCE [LARGE SCALE GENOMIC DNA]</scope>
</reference>
<protein>
    <submittedName>
        <fullName evidence="1">Uncharacterized protein</fullName>
    </submittedName>
</protein>
<accession>A0A1F5SK03</accession>